<dbReference type="GO" id="GO:0016020">
    <property type="term" value="C:membrane"/>
    <property type="evidence" value="ECO:0007669"/>
    <property type="project" value="UniProtKB-SubCell"/>
</dbReference>
<keyword evidence="9" id="KW-0325">Glycoprotein</keyword>
<evidence type="ECO:0000256" key="4">
    <source>
        <dbReference type="ARBA" id="ARBA00022553"/>
    </source>
</evidence>
<dbReference type="InterPro" id="IPR049883">
    <property type="entry name" value="NOTCH1_EGF-like"/>
</dbReference>
<dbReference type="PROSITE" id="PS50026">
    <property type="entry name" value="EGF_3"/>
    <property type="match status" value="2"/>
</dbReference>
<keyword evidence="4" id="KW-0597">Phosphoprotein</keyword>
<dbReference type="SMART" id="SM00181">
    <property type="entry name" value="EGF"/>
    <property type="match status" value="6"/>
</dbReference>
<proteinExistence type="predicted"/>
<dbReference type="PROSITE" id="PS01186">
    <property type="entry name" value="EGF_2"/>
    <property type="match status" value="2"/>
</dbReference>
<dbReference type="PROSITE" id="PS00010">
    <property type="entry name" value="ASX_HYDROXYL"/>
    <property type="match status" value="3"/>
</dbReference>
<feature type="domain" description="EGF-like" evidence="18">
    <location>
        <begin position="335"/>
        <end position="369"/>
    </location>
</feature>
<keyword evidence="10 16" id="KW-1133">Transmembrane helix</keyword>
<protein>
    <recommendedName>
        <fullName evidence="2">Thrombomodulin</fullName>
    </recommendedName>
</protein>
<dbReference type="PIRSF" id="PIRSF001775">
    <property type="entry name" value="CD93/CD141"/>
    <property type="match status" value="1"/>
</dbReference>
<keyword evidence="3 15" id="KW-0245">EGF-like domain</keyword>
<sequence>MRDVLLLLLWVLSGTVWGTQPTGGYCIGNICFALFETLTDFKGAQDVCEQHSGHLMTVRSSVDHDSLSLLLGNTSGQHWIGLHLPNGCHDLSAELKGYQWVTKDTTSNFLNWAEVPTSTDSCSSSAPRCIFISNHDKFQWHEDLCKNRKDGFLCQYTFQDMCSGFKNTKVIYTTPYGFTVDDATSLPTGSIAEHPDELRQVCVAKQWVKAPWSCEIEQGGCEYKCTTNPDNLPVCYCAPGHIVNPQNDRTCEPAIDDPCLQLNCEHGCYKYLDSFLCTCNEGFVLADDMKSCTDFNECSDERQCPADEEKCVNTPGGFDCVCEDGYRLIKGTCVDINECVSAPCEHECTNKPGGYECWCYEGYKVDPSSSDKCKRYCGKEECQAECDPNNKFQCFCPDGYMLEERGNQPWVCIDMDECESYTYCDQHCENSFGSYECFCDRGYRLVDGYKCEKRIDGDTDVEDFTDVMEVITVAPTHQPSAVSVGGLVAIIICTVFFILLAVFLIHHIMCAKGKTETPVVLKVAEGTETHSLQQVTTDTAS</sequence>
<evidence type="ECO:0000256" key="1">
    <source>
        <dbReference type="ARBA" id="ARBA00004479"/>
    </source>
</evidence>
<keyword evidence="21" id="KW-1185">Reference proteome</keyword>
<dbReference type="InterPro" id="IPR018097">
    <property type="entry name" value="EGF_Ca-bd_CS"/>
</dbReference>
<dbReference type="Gene3D" id="2.10.25.10">
    <property type="entry name" value="Laminin"/>
    <property type="match status" value="6"/>
</dbReference>
<evidence type="ECO:0000256" key="15">
    <source>
        <dbReference type="PROSITE-ProRule" id="PRU00076"/>
    </source>
</evidence>
<evidence type="ECO:0000256" key="10">
    <source>
        <dbReference type="ARBA" id="ARBA00022989"/>
    </source>
</evidence>
<name>A0AAW0NRM4_9GOBI</name>
<dbReference type="PROSITE" id="PS50041">
    <property type="entry name" value="C_TYPE_LECTIN_2"/>
    <property type="match status" value="1"/>
</dbReference>
<dbReference type="SMART" id="SM00179">
    <property type="entry name" value="EGF_CA"/>
    <property type="match status" value="4"/>
</dbReference>
<dbReference type="InterPro" id="IPR016187">
    <property type="entry name" value="CTDL_fold"/>
</dbReference>
<dbReference type="PANTHER" id="PTHR14789:SF9">
    <property type="entry name" value="THROMBOMODULIN"/>
    <property type="match status" value="1"/>
</dbReference>
<keyword evidence="11 16" id="KW-0472">Membrane</keyword>
<evidence type="ECO:0000256" key="16">
    <source>
        <dbReference type="SAM" id="Phobius"/>
    </source>
</evidence>
<evidence type="ECO:0000259" key="18">
    <source>
        <dbReference type="PROSITE" id="PS50026"/>
    </source>
</evidence>
<evidence type="ECO:0000256" key="2">
    <source>
        <dbReference type="ARBA" id="ARBA00019822"/>
    </source>
</evidence>
<dbReference type="CDD" id="cd00054">
    <property type="entry name" value="EGF_CA"/>
    <property type="match status" value="3"/>
</dbReference>
<evidence type="ECO:0000256" key="8">
    <source>
        <dbReference type="ARBA" id="ARBA00022737"/>
    </source>
</evidence>
<keyword evidence="5 16" id="KW-0812">Transmembrane</keyword>
<evidence type="ECO:0000259" key="19">
    <source>
        <dbReference type="PROSITE" id="PS50041"/>
    </source>
</evidence>
<feature type="domain" description="C-type lectin" evidence="19">
    <location>
        <begin position="27"/>
        <end position="149"/>
    </location>
</feature>
<accession>A0AAW0NRM4</accession>
<evidence type="ECO:0000256" key="6">
    <source>
        <dbReference type="ARBA" id="ARBA00022729"/>
    </source>
</evidence>
<dbReference type="InterPro" id="IPR001881">
    <property type="entry name" value="EGF-like_Ca-bd_dom"/>
</dbReference>
<dbReference type="Gene3D" id="3.10.100.10">
    <property type="entry name" value="Mannose-Binding Protein A, subunit A"/>
    <property type="match status" value="1"/>
</dbReference>
<reference evidence="21" key="1">
    <citation type="submission" date="2024-04" db="EMBL/GenBank/DDBJ databases">
        <title>Salinicola lusitanus LLJ914,a marine bacterium isolated from the Okinawa Trough.</title>
        <authorList>
            <person name="Li J."/>
        </authorList>
    </citation>
    <scope>NUCLEOTIDE SEQUENCE [LARGE SCALE GENOMIC DNA]</scope>
</reference>
<dbReference type="PRINTS" id="PR00907">
    <property type="entry name" value="THRMBOMODULN"/>
</dbReference>
<dbReference type="PANTHER" id="PTHR14789">
    <property type="entry name" value="CHONDROLECTIN VARIANT CHODLFDELTAE"/>
    <property type="match status" value="1"/>
</dbReference>
<comment type="subcellular location">
    <subcellularLocation>
        <location evidence="1">Membrane</location>
        <topology evidence="1">Single-pass type I membrane protein</topology>
    </subcellularLocation>
</comment>
<evidence type="ECO:0000313" key="20">
    <source>
        <dbReference type="EMBL" id="KAK7907339.1"/>
    </source>
</evidence>
<dbReference type="Pfam" id="PF00059">
    <property type="entry name" value="Lectin_C"/>
    <property type="match status" value="1"/>
</dbReference>
<keyword evidence="6 17" id="KW-0732">Signal</keyword>
<dbReference type="SUPFAM" id="SSF56436">
    <property type="entry name" value="C-type lectin-like"/>
    <property type="match status" value="1"/>
</dbReference>
<dbReference type="GO" id="GO:0004888">
    <property type="term" value="F:transmembrane signaling receptor activity"/>
    <property type="evidence" value="ECO:0007669"/>
    <property type="project" value="InterPro"/>
</dbReference>
<feature type="signal peptide" evidence="17">
    <location>
        <begin position="1"/>
        <end position="18"/>
    </location>
</feature>
<comment type="caution">
    <text evidence="20">The sequence shown here is derived from an EMBL/GenBank/DDBJ whole genome shotgun (WGS) entry which is preliminary data.</text>
</comment>
<evidence type="ECO:0000256" key="13">
    <source>
        <dbReference type="ARBA" id="ARBA00045242"/>
    </source>
</evidence>
<evidence type="ECO:0000256" key="14">
    <source>
        <dbReference type="ARBA" id="ARBA00046453"/>
    </source>
</evidence>
<feature type="chain" id="PRO_5043508483" description="Thrombomodulin" evidence="17">
    <location>
        <begin position="19"/>
        <end position="541"/>
    </location>
</feature>
<evidence type="ECO:0000256" key="11">
    <source>
        <dbReference type="ARBA" id="ARBA00023136"/>
    </source>
</evidence>
<keyword evidence="9" id="KW-0654">Proteoglycan</keyword>
<dbReference type="InterPro" id="IPR051505">
    <property type="entry name" value="C-type_lectin_domain"/>
</dbReference>
<keyword evidence="7" id="KW-0430">Lectin</keyword>
<feature type="domain" description="EGF-like" evidence="18">
    <location>
        <begin position="294"/>
        <end position="334"/>
    </location>
</feature>
<feature type="transmembrane region" description="Helical" evidence="16">
    <location>
        <begin position="484"/>
        <end position="505"/>
    </location>
</feature>
<comment type="caution">
    <text evidence="15">Lacks conserved residue(s) required for the propagation of feature annotation.</text>
</comment>
<evidence type="ECO:0000256" key="9">
    <source>
        <dbReference type="ARBA" id="ARBA00022974"/>
    </source>
</evidence>
<dbReference type="InterPro" id="IPR000152">
    <property type="entry name" value="EGF-type_Asp/Asn_hydroxyl_site"/>
</dbReference>
<keyword evidence="8" id="KW-0677">Repeat</keyword>
<comment type="function">
    <text evidence="13">Endothelial cell receptor that plays a critical role in regulating several physiological processes including hemostasis, coagulation, fibrinolysis, inflammation, and angiogenesis. Acts as a cofactor for thrombin activation of protein C/PROC on the surface of vascular endothelial cells leading to initiation of the activated protein C anticoagulant pathway. Also accelerates the activation of the plasma carboxypeptidase B2/CPB2, which catalyzes removal of C-terminal basic amino acids from its substrates including kinins or anaphylatoxins leading to fibrinolysis inhibition. Plays critical protective roles in changing the cleavage specificity of protease-activated receptor 1/PAR1, inhibiting endothelial cell permeability and inflammation. Suppresses inflammation distinctly from its anticoagulant cofactor activity by sequestering HMGB1 thereby preventing it from engaging cellular receptors such as RAGE and contributing to the inflammatory response.</text>
</comment>
<evidence type="ECO:0000256" key="5">
    <source>
        <dbReference type="ARBA" id="ARBA00022692"/>
    </source>
</evidence>
<dbReference type="AlphaFoldDB" id="A0AAW0NRM4"/>
<organism evidence="20 21">
    <name type="scientific">Mugilogobius chulae</name>
    <name type="common">yellowstripe goby</name>
    <dbReference type="NCBI Taxonomy" id="88201"/>
    <lineage>
        <taxon>Eukaryota</taxon>
        <taxon>Metazoa</taxon>
        <taxon>Chordata</taxon>
        <taxon>Craniata</taxon>
        <taxon>Vertebrata</taxon>
        <taxon>Euteleostomi</taxon>
        <taxon>Actinopterygii</taxon>
        <taxon>Neopterygii</taxon>
        <taxon>Teleostei</taxon>
        <taxon>Neoteleostei</taxon>
        <taxon>Acanthomorphata</taxon>
        <taxon>Gobiaria</taxon>
        <taxon>Gobiiformes</taxon>
        <taxon>Gobioidei</taxon>
        <taxon>Gobiidae</taxon>
        <taxon>Gobionellinae</taxon>
        <taxon>Mugilogobius</taxon>
    </lineage>
</organism>
<dbReference type="SUPFAM" id="SSF57184">
    <property type="entry name" value="Growth factor receptor domain"/>
    <property type="match status" value="1"/>
</dbReference>
<evidence type="ECO:0000313" key="21">
    <source>
        <dbReference type="Proteomes" id="UP001460270"/>
    </source>
</evidence>
<dbReference type="Pfam" id="PF09064">
    <property type="entry name" value="EGF_Tme5"/>
    <property type="match status" value="1"/>
</dbReference>
<dbReference type="InterPro" id="IPR015149">
    <property type="entry name" value="Tme5_EGF-like"/>
</dbReference>
<dbReference type="InterPro" id="IPR000742">
    <property type="entry name" value="EGF"/>
</dbReference>
<comment type="subunit">
    <text evidence="14">Interacts with ITGAL, ITGAM and ITGB2. Interacts with thrombin/F2; this interaction switches the specificity of thrombin from a procoagulant to an anticoagulant and antifibrinolytic protease. Interacts with ANGP1 and ANGP2; these interactions significantly inhibit the generation of activated PC and TAFIa/CPB2 by the thrombin/thrombomodulin complex. Interacts with PF4; this interaction enhances generation of activated protein C. Interacts with HMGB1; this interaction inhibits HMGB1 inflammatory activity.</text>
</comment>
<keyword evidence="12" id="KW-1015">Disulfide bond</keyword>
<dbReference type="Pfam" id="PF07645">
    <property type="entry name" value="EGF_CA"/>
    <property type="match status" value="3"/>
</dbReference>
<evidence type="ECO:0000256" key="3">
    <source>
        <dbReference type="ARBA" id="ARBA00022536"/>
    </source>
</evidence>
<evidence type="ECO:0000256" key="12">
    <source>
        <dbReference type="ARBA" id="ARBA00023157"/>
    </source>
</evidence>
<dbReference type="GO" id="GO:0030246">
    <property type="term" value="F:carbohydrate binding"/>
    <property type="evidence" value="ECO:0007669"/>
    <property type="project" value="UniProtKB-KW"/>
</dbReference>
<evidence type="ECO:0000256" key="17">
    <source>
        <dbReference type="SAM" id="SignalP"/>
    </source>
</evidence>
<dbReference type="InterPro" id="IPR016186">
    <property type="entry name" value="C-type_lectin-like/link_sf"/>
</dbReference>
<dbReference type="InterPro" id="IPR009030">
    <property type="entry name" value="Growth_fac_rcpt_cys_sf"/>
</dbReference>
<dbReference type="EMBL" id="JBBPFD010000011">
    <property type="protein sequence ID" value="KAK7907339.1"/>
    <property type="molecule type" value="Genomic_DNA"/>
</dbReference>
<dbReference type="SMART" id="SM00034">
    <property type="entry name" value="CLECT"/>
    <property type="match status" value="1"/>
</dbReference>
<dbReference type="GO" id="GO:0005509">
    <property type="term" value="F:calcium ion binding"/>
    <property type="evidence" value="ECO:0007669"/>
    <property type="project" value="InterPro"/>
</dbReference>
<gene>
    <name evidence="20" type="ORF">WMY93_015951</name>
</gene>
<dbReference type="Proteomes" id="UP001460270">
    <property type="component" value="Unassembled WGS sequence"/>
</dbReference>
<evidence type="ECO:0000256" key="7">
    <source>
        <dbReference type="ARBA" id="ARBA00022734"/>
    </source>
</evidence>
<dbReference type="SUPFAM" id="SSF57196">
    <property type="entry name" value="EGF/Laminin"/>
    <property type="match status" value="2"/>
</dbReference>
<dbReference type="PROSITE" id="PS01187">
    <property type="entry name" value="EGF_CA"/>
    <property type="match status" value="2"/>
</dbReference>
<dbReference type="InterPro" id="IPR001304">
    <property type="entry name" value="C-type_lectin-like"/>
</dbReference>